<dbReference type="PANTHER" id="PTHR33507:SF3">
    <property type="entry name" value="INNER MEMBRANE PROTEIN YBBJ"/>
    <property type="match status" value="1"/>
</dbReference>
<dbReference type="STRING" id="930117.SAMN05216225_1001506"/>
<proteinExistence type="predicted"/>
<dbReference type="Pfam" id="PF01957">
    <property type="entry name" value="NfeD"/>
    <property type="match status" value="1"/>
</dbReference>
<feature type="transmembrane region" description="Helical" evidence="5">
    <location>
        <begin position="103"/>
        <end position="124"/>
    </location>
</feature>
<evidence type="ECO:0000259" key="6">
    <source>
        <dbReference type="Pfam" id="PF01957"/>
    </source>
</evidence>
<feature type="transmembrane region" description="Helical" evidence="5">
    <location>
        <begin position="30"/>
        <end position="48"/>
    </location>
</feature>
<dbReference type="Gene3D" id="2.40.50.140">
    <property type="entry name" value="Nucleic acid-binding proteins"/>
    <property type="match status" value="1"/>
</dbReference>
<evidence type="ECO:0000313" key="7">
    <source>
        <dbReference type="EMBL" id="SHF61401.1"/>
    </source>
</evidence>
<dbReference type="InterPro" id="IPR002810">
    <property type="entry name" value="NfeD-like_C"/>
</dbReference>
<evidence type="ECO:0000256" key="4">
    <source>
        <dbReference type="ARBA" id="ARBA00023136"/>
    </source>
</evidence>
<keyword evidence="8" id="KW-1185">Reference proteome</keyword>
<feature type="domain" description="NfeD-like C-terminal" evidence="6">
    <location>
        <begin position="153"/>
        <end position="208"/>
    </location>
</feature>
<dbReference type="GO" id="GO:0005886">
    <property type="term" value="C:plasma membrane"/>
    <property type="evidence" value="ECO:0007669"/>
    <property type="project" value="TreeGrafter"/>
</dbReference>
<keyword evidence="4 5" id="KW-0472">Membrane</keyword>
<feature type="transmembrane region" description="Helical" evidence="5">
    <location>
        <begin position="54"/>
        <end position="72"/>
    </location>
</feature>
<evidence type="ECO:0000256" key="3">
    <source>
        <dbReference type="ARBA" id="ARBA00022989"/>
    </source>
</evidence>
<keyword evidence="3 5" id="KW-1133">Transmembrane helix</keyword>
<name>A0A1M5D345_9BACI</name>
<dbReference type="Proteomes" id="UP000183988">
    <property type="component" value="Unassembled WGS sequence"/>
</dbReference>
<dbReference type="PANTHER" id="PTHR33507">
    <property type="entry name" value="INNER MEMBRANE PROTEIN YBBJ"/>
    <property type="match status" value="1"/>
</dbReference>
<feature type="transmembrane region" description="Helical" evidence="5">
    <location>
        <begin position="79"/>
        <end position="97"/>
    </location>
</feature>
<evidence type="ECO:0000313" key="8">
    <source>
        <dbReference type="Proteomes" id="UP000183988"/>
    </source>
</evidence>
<evidence type="ECO:0000256" key="5">
    <source>
        <dbReference type="SAM" id="Phobius"/>
    </source>
</evidence>
<gene>
    <name evidence="7" type="ORF">SAMN05216225_1001506</name>
</gene>
<sequence length="211" mass="23082">MVEIFTYDWIGFVITGLATLFLFGEILVNMRGLFGLLGIGFITVYFTVYLETGSLIIMLILYFIGLLLIIIDGKVLNDGTLATIGVASMIVSVALPAQSFAGGVYAVLGVLIGGGLSFFFLKVFKKRDMWTKITLKDRLTTEAGYNSMNEAYKDLVGLEGITLNDLRPVGTIRIDNKDYSALSNGQWIEKGSAITVVQVDGTKILVEKNKK</sequence>
<evidence type="ECO:0000256" key="1">
    <source>
        <dbReference type="ARBA" id="ARBA00004141"/>
    </source>
</evidence>
<organism evidence="7 8">
    <name type="scientific">Ornithinibacillus halophilus</name>
    <dbReference type="NCBI Taxonomy" id="930117"/>
    <lineage>
        <taxon>Bacteria</taxon>
        <taxon>Bacillati</taxon>
        <taxon>Bacillota</taxon>
        <taxon>Bacilli</taxon>
        <taxon>Bacillales</taxon>
        <taxon>Bacillaceae</taxon>
        <taxon>Ornithinibacillus</taxon>
    </lineage>
</organism>
<dbReference type="EMBL" id="FQVW01000001">
    <property type="protein sequence ID" value="SHF61401.1"/>
    <property type="molecule type" value="Genomic_DNA"/>
</dbReference>
<keyword evidence="2 5" id="KW-0812">Transmembrane</keyword>
<evidence type="ECO:0000256" key="2">
    <source>
        <dbReference type="ARBA" id="ARBA00022692"/>
    </source>
</evidence>
<dbReference type="AlphaFoldDB" id="A0A1M5D345"/>
<comment type="subcellular location">
    <subcellularLocation>
        <location evidence="1">Membrane</location>
        <topology evidence="1">Multi-pass membrane protein</topology>
    </subcellularLocation>
</comment>
<dbReference type="InterPro" id="IPR012340">
    <property type="entry name" value="NA-bd_OB-fold"/>
</dbReference>
<protein>
    <submittedName>
        <fullName evidence="7">NfeD-like C-terminal, partner-binding</fullName>
    </submittedName>
</protein>
<accession>A0A1M5D345</accession>
<feature type="transmembrane region" description="Helical" evidence="5">
    <location>
        <begin position="6"/>
        <end position="23"/>
    </location>
</feature>
<dbReference type="SUPFAM" id="SSF141322">
    <property type="entry name" value="NfeD domain-like"/>
    <property type="match status" value="1"/>
</dbReference>
<reference evidence="7 8" key="1">
    <citation type="submission" date="2016-11" db="EMBL/GenBank/DDBJ databases">
        <authorList>
            <person name="Jaros S."/>
            <person name="Januszkiewicz K."/>
            <person name="Wedrychowicz H."/>
        </authorList>
    </citation>
    <scope>NUCLEOTIDE SEQUENCE [LARGE SCALE GENOMIC DNA]</scope>
    <source>
        <strain evidence="7 8">IBRC-M 10683</strain>
    </source>
</reference>
<dbReference type="InterPro" id="IPR052165">
    <property type="entry name" value="Membrane_assoc_protease"/>
</dbReference>